<keyword evidence="2" id="KW-0812">Transmembrane</keyword>
<name>A0A7X5UCX2_9GAMM</name>
<evidence type="ECO:0000256" key="1">
    <source>
        <dbReference type="SAM" id="MobiDB-lite"/>
    </source>
</evidence>
<keyword evidence="2" id="KW-1133">Transmembrane helix</keyword>
<dbReference type="Proteomes" id="UP000490980">
    <property type="component" value="Unassembled WGS sequence"/>
</dbReference>
<feature type="transmembrane region" description="Helical" evidence="2">
    <location>
        <begin position="298"/>
        <end position="319"/>
    </location>
</feature>
<feature type="region of interest" description="Disordered" evidence="1">
    <location>
        <begin position="177"/>
        <end position="200"/>
    </location>
</feature>
<gene>
    <name evidence="3" type="ORF">HBF25_17530</name>
</gene>
<proteinExistence type="predicted"/>
<dbReference type="Pfam" id="PF12412">
    <property type="entry name" value="DUF3667"/>
    <property type="match status" value="1"/>
</dbReference>
<feature type="transmembrane region" description="Helical" evidence="2">
    <location>
        <begin position="263"/>
        <end position="286"/>
    </location>
</feature>
<keyword evidence="2" id="KW-0472">Membrane</keyword>
<evidence type="ECO:0000313" key="3">
    <source>
        <dbReference type="EMBL" id="NII08189.1"/>
    </source>
</evidence>
<comment type="caution">
    <text evidence="3">The sequence shown here is derived from an EMBL/GenBank/DDBJ whole genome shotgun (WGS) entry which is preliminary data.</text>
</comment>
<keyword evidence="4" id="KW-1185">Reference proteome</keyword>
<dbReference type="AlphaFoldDB" id="A0A7X5UCX2"/>
<dbReference type="InterPro" id="IPR022134">
    <property type="entry name" value="DUF3667"/>
</dbReference>
<feature type="transmembrane region" description="Helical" evidence="2">
    <location>
        <begin position="370"/>
        <end position="393"/>
    </location>
</feature>
<protein>
    <submittedName>
        <fullName evidence="3">DUF3667 domain-containing protein</fullName>
    </submittedName>
</protein>
<evidence type="ECO:0000313" key="4">
    <source>
        <dbReference type="Proteomes" id="UP000490980"/>
    </source>
</evidence>
<reference evidence="3 4" key="1">
    <citation type="submission" date="2020-03" db="EMBL/GenBank/DDBJ databases">
        <authorList>
            <person name="Lai Q."/>
        </authorList>
    </citation>
    <scope>NUCLEOTIDE SEQUENCE [LARGE SCALE GENOMIC DNA]</scope>
    <source>
        <strain evidence="3 4">CCUG 25036</strain>
    </source>
</reference>
<organism evidence="3 4">
    <name type="scientific">Luteibacter anthropi</name>
    <dbReference type="NCBI Taxonomy" id="564369"/>
    <lineage>
        <taxon>Bacteria</taxon>
        <taxon>Pseudomonadati</taxon>
        <taxon>Pseudomonadota</taxon>
        <taxon>Gammaproteobacteria</taxon>
        <taxon>Lysobacterales</taxon>
        <taxon>Rhodanobacteraceae</taxon>
        <taxon>Luteibacter</taxon>
    </lineage>
</organism>
<accession>A0A7X5UCX2</accession>
<feature type="transmembrane region" description="Helical" evidence="2">
    <location>
        <begin position="325"/>
        <end position="349"/>
    </location>
</feature>
<sequence>MKELEPAPVLMCANCSAALQGEFCHHCGQSIHSVLRPMSHMLEDAGDIFFHMDERIVHTVPPLFTRPGFLTLEYFSGRRVRYIAPFRLMFVFCLMAFFFVHVAVNGVHFGGHEKDAPKDTLGAFAAANTAEEVQDLYDAQIRDLRHTEADPAVPGLAKAGLATARGLVRDTANTRLNELGAPPLAPDQDDVPAQAKPGQPKMTLGWTSESVLLDDSTKVSIGWLPDAVNQRLTASLVRLRNNIREARHPGPQRDEAIHRIVEGLFGVLPLTMFVMVPVFALLLKVFYLFRRRLYMEHLIVALHSHAFLFLALLVLMLLGFARTAIAPHVGAAAVAIGTVQWAIAIWMPVYLLLMQKRVYRQGWPMTIFKYWLIGSVYFWLLLFALVIAMLIGLTH</sequence>
<dbReference type="RefSeq" id="WP_166950696.1">
    <property type="nucleotide sequence ID" value="NZ_JAARLZ010000010.1"/>
</dbReference>
<evidence type="ECO:0000256" key="2">
    <source>
        <dbReference type="SAM" id="Phobius"/>
    </source>
</evidence>
<dbReference type="EMBL" id="JAARLZ010000010">
    <property type="protein sequence ID" value="NII08189.1"/>
    <property type="molecule type" value="Genomic_DNA"/>
</dbReference>
<feature type="transmembrane region" description="Helical" evidence="2">
    <location>
        <begin position="86"/>
        <end position="104"/>
    </location>
</feature>